<evidence type="ECO:0000313" key="14">
    <source>
        <dbReference type="Proteomes" id="UP000655830"/>
    </source>
</evidence>
<evidence type="ECO:0000313" key="13">
    <source>
        <dbReference type="EMBL" id="MBC8580317.1"/>
    </source>
</evidence>
<dbReference type="PROSITE" id="PS51900">
    <property type="entry name" value="CB"/>
    <property type="match status" value="1"/>
</dbReference>
<dbReference type="InterPro" id="IPR010998">
    <property type="entry name" value="Integrase_recombinase_N"/>
</dbReference>
<feature type="active site" evidence="10">
    <location>
        <position position="243"/>
    </location>
</feature>
<keyword evidence="5 10" id="KW-0159">Chromosome partition</keyword>
<comment type="similarity">
    <text evidence="2">Belongs to the 'phage' integrase family. XerD subfamily.</text>
</comment>
<feature type="active site" evidence="10">
    <location>
        <position position="240"/>
    </location>
</feature>
<feature type="active site" description="O-(3'-phospho-DNA)-tyrosine intermediate" evidence="10">
    <location>
        <position position="275"/>
    </location>
</feature>
<accession>A0A926EL37</accession>
<dbReference type="GO" id="GO:0006313">
    <property type="term" value="P:DNA transposition"/>
    <property type="evidence" value="ECO:0007669"/>
    <property type="project" value="UniProtKB-UniRule"/>
</dbReference>
<feature type="domain" description="Core-binding (CB)" evidence="12">
    <location>
        <begin position="1"/>
        <end position="85"/>
    </location>
</feature>
<evidence type="ECO:0000256" key="8">
    <source>
        <dbReference type="ARBA" id="ARBA00023172"/>
    </source>
</evidence>
<dbReference type="GO" id="GO:0007059">
    <property type="term" value="P:chromosome segregation"/>
    <property type="evidence" value="ECO:0007669"/>
    <property type="project" value="UniProtKB-UniRule"/>
</dbReference>
<comment type="subunit">
    <text evidence="10">Forms a cyclic heterotetrameric complex composed of two molecules of XerC and two molecules of XerD.</text>
</comment>
<keyword evidence="9 10" id="KW-0131">Cell cycle</keyword>
<organism evidence="13 14">
    <name type="scientific">Zhenhengia yiwuensis</name>
    <dbReference type="NCBI Taxonomy" id="2763666"/>
    <lineage>
        <taxon>Bacteria</taxon>
        <taxon>Bacillati</taxon>
        <taxon>Bacillota</taxon>
        <taxon>Clostridia</taxon>
        <taxon>Lachnospirales</taxon>
        <taxon>Lachnospiraceae</taxon>
        <taxon>Zhenhengia</taxon>
    </lineage>
</organism>
<feature type="domain" description="Tyr recombinase" evidence="11">
    <location>
        <begin position="106"/>
        <end position="280"/>
    </location>
</feature>
<evidence type="ECO:0000256" key="1">
    <source>
        <dbReference type="ARBA" id="ARBA00004496"/>
    </source>
</evidence>
<dbReference type="SUPFAM" id="SSF56349">
    <property type="entry name" value="DNA breaking-rejoining enzymes"/>
    <property type="match status" value="1"/>
</dbReference>
<protein>
    <recommendedName>
        <fullName evidence="10">Tyrosine recombinase XerC</fullName>
    </recommendedName>
</protein>
<gene>
    <name evidence="13" type="primary">xerD</name>
    <name evidence="10" type="synonym">xerC</name>
    <name evidence="13" type="ORF">H8718_12345</name>
</gene>
<sequence>MYNELILFLAYLRDAKHSSKNTIQSYERDLKYFFKFLNDNNINQIGAINSEWIEKYIEHMKEISKSSSTISRTLASIRAFFFYLIKQEKVYENPALMIAMPKIPKKVPKILSESEIVLLLEQPHTTDIKGIRDKAMLELLYATGIRVSELITLKVTDVNVNQGYILCRDENKERSIPIGKPAITALKNYLGEVRYAMIRDQQEAALFVNCNGLPLTRQGFWKILKSYAKSANISTEITPHMLRHSFAAHLIQHGANLKSVQQMLGHSDISTTQVYTQIAK</sequence>
<dbReference type="InterPro" id="IPR004107">
    <property type="entry name" value="Integrase_SAM-like_N"/>
</dbReference>
<dbReference type="InterPro" id="IPR002104">
    <property type="entry name" value="Integrase_catalytic"/>
</dbReference>
<evidence type="ECO:0000256" key="6">
    <source>
        <dbReference type="ARBA" id="ARBA00022908"/>
    </source>
</evidence>
<evidence type="ECO:0000256" key="2">
    <source>
        <dbReference type="ARBA" id="ARBA00010450"/>
    </source>
</evidence>
<evidence type="ECO:0000256" key="10">
    <source>
        <dbReference type="HAMAP-Rule" id="MF_01808"/>
    </source>
</evidence>
<feature type="active site" evidence="10">
    <location>
        <position position="266"/>
    </location>
</feature>
<dbReference type="RefSeq" id="WP_177669866.1">
    <property type="nucleotide sequence ID" value="NZ_JACRSY010000019.1"/>
</dbReference>
<dbReference type="HAMAP" id="MF_01808">
    <property type="entry name" value="Recomb_XerC_XerD"/>
    <property type="match status" value="1"/>
</dbReference>
<evidence type="ECO:0000256" key="5">
    <source>
        <dbReference type="ARBA" id="ARBA00022829"/>
    </source>
</evidence>
<dbReference type="PANTHER" id="PTHR30349">
    <property type="entry name" value="PHAGE INTEGRASE-RELATED"/>
    <property type="match status" value="1"/>
</dbReference>
<keyword evidence="7 10" id="KW-0238">DNA-binding</keyword>
<dbReference type="InterPro" id="IPR044068">
    <property type="entry name" value="CB"/>
</dbReference>
<dbReference type="PROSITE" id="PS51898">
    <property type="entry name" value="TYR_RECOMBINASE"/>
    <property type="match status" value="1"/>
</dbReference>
<dbReference type="PANTHER" id="PTHR30349:SF81">
    <property type="entry name" value="TYROSINE RECOMBINASE XERC"/>
    <property type="match status" value="1"/>
</dbReference>
<dbReference type="Gene3D" id="1.10.443.10">
    <property type="entry name" value="Intergrase catalytic core"/>
    <property type="match status" value="1"/>
</dbReference>
<dbReference type="InterPro" id="IPR011010">
    <property type="entry name" value="DNA_brk_join_enz"/>
</dbReference>
<dbReference type="NCBIfam" id="TIGR02225">
    <property type="entry name" value="recomb_XerD"/>
    <property type="match status" value="1"/>
</dbReference>
<proteinExistence type="inferred from homology"/>
<evidence type="ECO:0000256" key="4">
    <source>
        <dbReference type="ARBA" id="ARBA00022618"/>
    </source>
</evidence>
<dbReference type="InterPro" id="IPR013762">
    <property type="entry name" value="Integrase-like_cat_sf"/>
</dbReference>
<dbReference type="InterPro" id="IPR023009">
    <property type="entry name" value="Tyrosine_recombinase_XerC/XerD"/>
</dbReference>
<evidence type="ECO:0000256" key="7">
    <source>
        <dbReference type="ARBA" id="ARBA00023125"/>
    </source>
</evidence>
<dbReference type="Pfam" id="PF02899">
    <property type="entry name" value="Phage_int_SAM_1"/>
    <property type="match status" value="1"/>
</dbReference>
<comment type="function">
    <text evidence="10">Site-specific tyrosine recombinase, which acts by catalyzing the cutting and rejoining of the recombining DNA molecules. The XerC-XerD complex is essential to convert dimers of the bacterial chromosome into monomers to permit their segregation at cell division. It also contributes to the segregational stability of plasmids.</text>
</comment>
<dbReference type="GO" id="GO:0009037">
    <property type="term" value="F:tyrosine-based site-specific recombinase activity"/>
    <property type="evidence" value="ECO:0007669"/>
    <property type="project" value="UniProtKB-UniRule"/>
</dbReference>
<dbReference type="EMBL" id="JACRSY010000019">
    <property type="protein sequence ID" value="MBC8580317.1"/>
    <property type="molecule type" value="Genomic_DNA"/>
</dbReference>
<comment type="caution">
    <text evidence="10">Lacks conserved residue(s) required for the propagation of feature annotation.</text>
</comment>
<dbReference type="Proteomes" id="UP000655830">
    <property type="component" value="Unassembled WGS sequence"/>
</dbReference>
<dbReference type="Pfam" id="PF00589">
    <property type="entry name" value="Phage_integrase"/>
    <property type="match status" value="1"/>
</dbReference>
<dbReference type="NCBIfam" id="NF001399">
    <property type="entry name" value="PRK00283.1"/>
    <property type="match status" value="1"/>
</dbReference>
<keyword evidence="6 10" id="KW-0229">DNA integration</keyword>
<dbReference type="AlphaFoldDB" id="A0A926EL37"/>
<dbReference type="InterPro" id="IPR050090">
    <property type="entry name" value="Tyrosine_recombinase_XerCD"/>
</dbReference>
<dbReference type="Gene3D" id="1.10.150.130">
    <property type="match status" value="1"/>
</dbReference>
<keyword evidence="8 10" id="KW-0233">DNA recombination</keyword>
<evidence type="ECO:0000259" key="11">
    <source>
        <dbReference type="PROSITE" id="PS51898"/>
    </source>
</evidence>
<dbReference type="InterPro" id="IPR011932">
    <property type="entry name" value="Recomb_XerD"/>
</dbReference>
<dbReference type="GO" id="GO:0051301">
    <property type="term" value="P:cell division"/>
    <property type="evidence" value="ECO:0007669"/>
    <property type="project" value="UniProtKB-KW"/>
</dbReference>
<comment type="similarity">
    <text evidence="10">Belongs to the 'phage' integrase family. XerC subfamily.</text>
</comment>
<feature type="active site" evidence="10">
    <location>
        <position position="146"/>
    </location>
</feature>
<keyword evidence="4 10" id="KW-0132">Cell division</keyword>
<evidence type="ECO:0000256" key="9">
    <source>
        <dbReference type="ARBA" id="ARBA00023306"/>
    </source>
</evidence>
<dbReference type="GO" id="GO:0005737">
    <property type="term" value="C:cytoplasm"/>
    <property type="evidence" value="ECO:0007669"/>
    <property type="project" value="UniProtKB-SubCell"/>
</dbReference>
<keyword evidence="3 10" id="KW-0963">Cytoplasm</keyword>
<evidence type="ECO:0000256" key="3">
    <source>
        <dbReference type="ARBA" id="ARBA00022490"/>
    </source>
</evidence>
<name>A0A926EL37_9FIRM</name>
<reference evidence="13" key="1">
    <citation type="submission" date="2020-08" db="EMBL/GenBank/DDBJ databases">
        <title>Genome public.</title>
        <authorList>
            <person name="Liu C."/>
            <person name="Sun Q."/>
        </authorList>
    </citation>
    <scope>NUCLEOTIDE SEQUENCE</scope>
    <source>
        <strain evidence="13">NSJ-12</strain>
    </source>
</reference>
<keyword evidence="14" id="KW-1185">Reference proteome</keyword>
<dbReference type="NCBIfam" id="NF040815">
    <property type="entry name" value="recomb_XerA_Arch"/>
    <property type="match status" value="1"/>
</dbReference>
<dbReference type="CDD" id="cd00798">
    <property type="entry name" value="INT_XerDC_C"/>
    <property type="match status" value="1"/>
</dbReference>
<comment type="subcellular location">
    <subcellularLocation>
        <location evidence="1 10">Cytoplasm</location>
    </subcellularLocation>
</comment>
<evidence type="ECO:0000259" key="12">
    <source>
        <dbReference type="PROSITE" id="PS51900"/>
    </source>
</evidence>
<comment type="caution">
    <text evidence="13">The sequence shown here is derived from an EMBL/GenBank/DDBJ whole genome shotgun (WGS) entry which is preliminary data.</text>
</comment>
<dbReference type="GO" id="GO:0003677">
    <property type="term" value="F:DNA binding"/>
    <property type="evidence" value="ECO:0007669"/>
    <property type="project" value="UniProtKB-UniRule"/>
</dbReference>